<sequence length="164" mass="17026">KSRAAKNGKGGKGSSERKKRSRARILFESLRPSHEPYRRPAPPPTSVTPLAATAASHLSRVPPPPHLVRPGCGGQLPDVGDGFDLQEREGGVAAAAHPHRSVPPLCSTTQPPPSRPPPAQLVVVESKVFVAGWSCSGGKDAGRVRRLQAEAAGVGGFGGCGRGR</sequence>
<accession>A0A453PI73</accession>
<dbReference type="AlphaFoldDB" id="A0A453PI73"/>
<protein>
    <submittedName>
        <fullName evidence="2">Uncharacterized protein</fullName>
    </submittedName>
</protein>
<reference evidence="3" key="2">
    <citation type="journal article" date="2017" name="Nat. Plants">
        <title>The Aegilops tauschii genome reveals multiple impacts of transposons.</title>
        <authorList>
            <person name="Zhao G."/>
            <person name="Zou C."/>
            <person name="Li K."/>
            <person name="Wang K."/>
            <person name="Li T."/>
            <person name="Gao L."/>
            <person name="Zhang X."/>
            <person name="Wang H."/>
            <person name="Yang Z."/>
            <person name="Liu X."/>
            <person name="Jiang W."/>
            <person name="Mao L."/>
            <person name="Kong X."/>
            <person name="Jiao Y."/>
            <person name="Jia J."/>
        </authorList>
    </citation>
    <scope>NUCLEOTIDE SEQUENCE [LARGE SCALE GENOMIC DNA]</scope>
    <source>
        <strain evidence="3">cv. AL8/78</strain>
    </source>
</reference>
<reference evidence="2" key="4">
    <citation type="submission" date="2019-03" db="UniProtKB">
        <authorList>
            <consortium name="EnsemblPlants"/>
        </authorList>
    </citation>
    <scope>IDENTIFICATION</scope>
</reference>
<dbReference type="Proteomes" id="UP000015105">
    <property type="component" value="Chromosome 6D"/>
</dbReference>
<feature type="compositionally biased region" description="Pro residues" evidence="1">
    <location>
        <begin position="110"/>
        <end position="119"/>
    </location>
</feature>
<reference evidence="2" key="5">
    <citation type="journal article" date="2021" name="G3 (Bethesda)">
        <title>Aegilops tauschii genome assembly Aet v5.0 features greater sequence contiguity and improved annotation.</title>
        <authorList>
            <person name="Wang L."/>
            <person name="Zhu T."/>
            <person name="Rodriguez J.C."/>
            <person name="Deal K.R."/>
            <person name="Dubcovsky J."/>
            <person name="McGuire P.E."/>
            <person name="Lux T."/>
            <person name="Spannagl M."/>
            <person name="Mayer K.F.X."/>
            <person name="Baldrich P."/>
            <person name="Meyers B.C."/>
            <person name="Huo N."/>
            <person name="Gu Y.Q."/>
            <person name="Zhou H."/>
            <person name="Devos K.M."/>
            <person name="Bennetzen J.L."/>
            <person name="Unver T."/>
            <person name="Budak H."/>
            <person name="Gulick P.J."/>
            <person name="Galiba G."/>
            <person name="Kalapos B."/>
            <person name="Nelson D.R."/>
            <person name="Li P."/>
            <person name="You F.M."/>
            <person name="Luo M.C."/>
            <person name="Dvorak J."/>
        </authorList>
    </citation>
    <scope>NUCLEOTIDE SEQUENCE [LARGE SCALE GENOMIC DNA]</scope>
    <source>
        <strain evidence="2">cv. AL8/78</strain>
    </source>
</reference>
<evidence type="ECO:0000313" key="2">
    <source>
        <dbReference type="EnsemblPlants" id="AET6Gv20738600.6"/>
    </source>
</evidence>
<reference evidence="3" key="1">
    <citation type="journal article" date="2014" name="Science">
        <title>Ancient hybridizations among the ancestral genomes of bread wheat.</title>
        <authorList>
            <consortium name="International Wheat Genome Sequencing Consortium,"/>
            <person name="Marcussen T."/>
            <person name="Sandve S.R."/>
            <person name="Heier L."/>
            <person name="Spannagl M."/>
            <person name="Pfeifer M."/>
            <person name="Jakobsen K.S."/>
            <person name="Wulff B.B."/>
            <person name="Steuernagel B."/>
            <person name="Mayer K.F."/>
            <person name="Olsen O.A."/>
        </authorList>
    </citation>
    <scope>NUCLEOTIDE SEQUENCE [LARGE SCALE GENOMIC DNA]</scope>
    <source>
        <strain evidence="3">cv. AL8/78</strain>
    </source>
</reference>
<evidence type="ECO:0000256" key="1">
    <source>
        <dbReference type="SAM" id="MobiDB-lite"/>
    </source>
</evidence>
<dbReference type="EnsemblPlants" id="AET6Gv20738600.6">
    <property type="protein sequence ID" value="AET6Gv20738600.6"/>
    <property type="gene ID" value="AET6Gv20738600"/>
</dbReference>
<reference evidence="2" key="3">
    <citation type="journal article" date="2017" name="Nature">
        <title>Genome sequence of the progenitor of the wheat D genome Aegilops tauschii.</title>
        <authorList>
            <person name="Luo M.C."/>
            <person name="Gu Y.Q."/>
            <person name="Puiu D."/>
            <person name="Wang H."/>
            <person name="Twardziok S.O."/>
            <person name="Deal K.R."/>
            <person name="Huo N."/>
            <person name="Zhu T."/>
            <person name="Wang L."/>
            <person name="Wang Y."/>
            <person name="McGuire P.E."/>
            <person name="Liu S."/>
            <person name="Long H."/>
            <person name="Ramasamy R.K."/>
            <person name="Rodriguez J.C."/>
            <person name="Van S.L."/>
            <person name="Yuan L."/>
            <person name="Wang Z."/>
            <person name="Xia Z."/>
            <person name="Xiao L."/>
            <person name="Anderson O.D."/>
            <person name="Ouyang S."/>
            <person name="Liang Y."/>
            <person name="Zimin A.V."/>
            <person name="Pertea G."/>
            <person name="Qi P."/>
            <person name="Bennetzen J.L."/>
            <person name="Dai X."/>
            <person name="Dawson M.W."/>
            <person name="Muller H.G."/>
            <person name="Kugler K."/>
            <person name="Rivarola-Duarte L."/>
            <person name="Spannagl M."/>
            <person name="Mayer K.F.X."/>
            <person name="Lu F.H."/>
            <person name="Bevan M.W."/>
            <person name="Leroy P."/>
            <person name="Li P."/>
            <person name="You F.M."/>
            <person name="Sun Q."/>
            <person name="Liu Z."/>
            <person name="Lyons E."/>
            <person name="Wicker T."/>
            <person name="Salzberg S.L."/>
            <person name="Devos K.M."/>
            <person name="Dvorak J."/>
        </authorList>
    </citation>
    <scope>NUCLEOTIDE SEQUENCE [LARGE SCALE GENOMIC DNA]</scope>
    <source>
        <strain evidence="2">cv. AL8/78</strain>
    </source>
</reference>
<proteinExistence type="predicted"/>
<organism evidence="2 3">
    <name type="scientific">Aegilops tauschii subsp. strangulata</name>
    <name type="common">Goatgrass</name>
    <dbReference type="NCBI Taxonomy" id="200361"/>
    <lineage>
        <taxon>Eukaryota</taxon>
        <taxon>Viridiplantae</taxon>
        <taxon>Streptophyta</taxon>
        <taxon>Embryophyta</taxon>
        <taxon>Tracheophyta</taxon>
        <taxon>Spermatophyta</taxon>
        <taxon>Magnoliopsida</taxon>
        <taxon>Liliopsida</taxon>
        <taxon>Poales</taxon>
        <taxon>Poaceae</taxon>
        <taxon>BOP clade</taxon>
        <taxon>Pooideae</taxon>
        <taxon>Triticodae</taxon>
        <taxon>Triticeae</taxon>
        <taxon>Triticinae</taxon>
        <taxon>Aegilops</taxon>
    </lineage>
</organism>
<keyword evidence="3" id="KW-1185">Reference proteome</keyword>
<evidence type="ECO:0000313" key="3">
    <source>
        <dbReference type="Proteomes" id="UP000015105"/>
    </source>
</evidence>
<dbReference type="Gramene" id="AET6Gv20738600.6">
    <property type="protein sequence ID" value="AET6Gv20738600.6"/>
    <property type="gene ID" value="AET6Gv20738600"/>
</dbReference>
<name>A0A453PI73_AEGTS</name>
<feature type="region of interest" description="Disordered" evidence="1">
    <location>
        <begin position="1"/>
        <end position="119"/>
    </location>
</feature>